<keyword evidence="2" id="KW-1185">Reference proteome</keyword>
<organism evidence="1 2">
    <name type="scientific">Paracoccus zhejiangensis</name>
    <dbReference type="NCBI Taxonomy" id="1077935"/>
    <lineage>
        <taxon>Bacteria</taxon>
        <taxon>Pseudomonadati</taxon>
        <taxon>Pseudomonadota</taxon>
        <taxon>Alphaproteobacteria</taxon>
        <taxon>Rhodobacterales</taxon>
        <taxon>Paracoccaceae</taxon>
        <taxon>Paracoccus</taxon>
    </lineage>
</organism>
<gene>
    <name evidence="1" type="ORF">CX676_08635</name>
</gene>
<dbReference type="EMBL" id="CP025430">
    <property type="protein sequence ID" value="AUH64214.1"/>
    <property type="molecule type" value="Genomic_DNA"/>
</dbReference>
<dbReference type="AlphaFoldDB" id="A0A2H5EY63"/>
<evidence type="ECO:0000313" key="2">
    <source>
        <dbReference type="Proteomes" id="UP000234530"/>
    </source>
</evidence>
<sequence>MNEEIAKAIRGLKDENGNDLNIRVNTLFKFGGDLHAALDYFFDLPPNGYNVIQLTDTYASTLAESGAAESGAADNRLVPLALAQITLSQLYIRRNDPNFSDLDGFISYASARGSEAEAAPVQIALFGTKGEQFGLEDILLEKFADNFATGALTATSVAEAAPDAAGEAPATTPPAPELALGPVGFESGSARYFSLFGASAETGRRVDALIEQPGDVARLINGGLIKPIFTFLPEQDLNREVAADLRARLGATASFPEKGSEHCAIYYRYRGFFIPADVPPERRQFLEWVFRKAFDSDSFRAFNHAEYMDVLYQDQDIANAYCSTPDLNAFFQNSIREYRECLKDGAAASPSP</sequence>
<dbReference type="OrthoDB" id="7375033at2"/>
<proteinExistence type="predicted"/>
<name>A0A2H5EY63_9RHOB</name>
<evidence type="ECO:0000313" key="1">
    <source>
        <dbReference type="EMBL" id="AUH64214.1"/>
    </source>
</evidence>
<protein>
    <submittedName>
        <fullName evidence="1">Uncharacterized protein</fullName>
    </submittedName>
</protein>
<dbReference type="RefSeq" id="WP_101752252.1">
    <property type="nucleotide sequence ID" value="NZ_CP025430.1"/>
</dbReference>
<dbReference type="KEGG" id="pzh:CX676_08635"/>
<reference evidence="1 2" key="1">
    <citation type="journal article" date="2013" name="Antonie Van Leeuwenhoek">
        <title>Paracoccus zhejiangensis sp. nov., isolated from activated sludge in wastewater-treatment system.</title>
        <authorList>
            <person name="Wu Z.G."/>
            <person name="Zhang D.F."/>
            <person name="Liu Y.L."/>
            <person name="Wang F."/>
            <person name="Jiang X."/>
            <person name="Li C."/>
            <person name="Li S.P."/>
            <person name="Hong Q."/>
            <person name="Li W.J."/>
        </authorList>
    </citation>
    <scope>NUCLEOTIDE SEQUENCE [LARGE SCALE GENOMIC DNA]</scope>
    <source>
        <strain evidence="1 2">J6</strain>
    </source>
</reference>
<accession>A0A2H5EY63</accession>
<dbReference type="Proteomes" id="UP000234530">
    <property type="component" value="Chromosome"/>
</dbReference>